<evidence type="ECO:0000256" key="1">
    <source>
        <dbReference type="SAM" id="MobiDB-lite"/>
    </source>
</evidence>
<dbReference type="EMBL" id="JAODAN010000007">
    <property type="protein sequence ID" value="KAK1923188.1"/>
    <property type="molecule type" value="Genomic_DNA"/>
</dbReference>
<evidence type="ECO:0000259" key="2">
    <source>
        <dbReference type="Pfam" id="PF15377"/>
    </source>
</evidence>
<gene>
    <name evidence="3" type="ORF">DB88DRAFT_338460</name>
</gene>
<feature type="compositionally biased region" description="Basic and acidic residues" evidence="1">
    <location>
        <begin position="114"/>
        <end position="126"/>
    </location>
</feature>
<dbReference type="InterPro" id="IPR027911">
    <property type="entry name" value="DUF4604"/>
</dbReference>
<dbReference type="Pfam" id="PF15377">
    <property type="entry name" value="DUF4604"/>
    <property type="match status" value="1"/>
</dbReference>
<name>A0AAD9FPS2_PAPLA</name>
<feature type="domain" description="DUF4604" evidence="2">
    <location>
        <begin position="12"/>
        <end position="218"/>
    </location>
</feature>
<accession>A0AAD9FPS2</accession>
<comment type="caution">
    <text evidence="3">The sequence shown here is derived from an EMBL/GenBank/DDBJ whole genome shotgun (WGS) entry which is preliminary data.</text>
</comment>
<evidence type="ECO:0000313" key="4">
    <source>
        <dbReference type="Proteomes" id="UP001182556"/>
    </source>
</evidence>
<feature type="region of interest" description="Disordered" evidence="1">
    <location>
        <begin position="1"/>
        <end position="221"/>
    </location>
</feature>
<feature type="compositionally biased region" description="Basic and acidic residues" evidence="1">
    <location>
        <begin position="53"/>
        <end position="67"/>
    </location>
</feature>
<protein>
    <recommendedName>
        <fullName evidence="2">DUF4604 domain-containing protein</fullName>
    </recommendedName>
</protein>
<evidence type="ECO:0000313" key="3">
    <source>
        <dbReference type="EMBL" id="KAK1923188.1"/>
    </source>
</evidence>
<reference evidence="3" key="1">
    <citation type="submission" date="2023-02" db="EMBL/GenBank/DDBJ databases">
        <title>Identification and recombinant expression of a fungal hydrolase from Papiliotrema laurentii that hydrolyzes apple cutin and clears colloidal polyester polyurethane.</title>
        <authorList>
            <consortium name="DOE Joint Genome Institute"/>
            <person name="Roman V.A."/>
            <person name="Bojanowski C."/>
            <person name="Crable B.R."/>
            <person name="Wagner D.N."/>
            <person name="Hung C.S."/>
            <person name="Nadeau L.J."/>
            <person name="Schratz L."/>
            <person name="Haridas S."/>
            <person name="Pangilinan J."/>
            <person name="Lipzen A."/>
            <person name="Na H."/>
            <person name="Yan M."/>
            <person name="Ng V."/>
            <person name="Grigoriev I.V."/>
            <person name="Spatafora J.W."/>
            <person name="Barlow D."/>
            <person name="Biffinger J."/>
            <person name="Kelley-Loughnane N."/>
            <person name="Varaljay V.A."/>
            <person name="Crookes-Goodson W.J."/>
        </authorList>
    </citation>
    <scope>NUCLEOTIDE SEQUENCE</scope>
    <source>
        <strain evidence="3">5307AH</strain>
    </source>
</reference>
<feature type="compositionally biased region" description="Polar residues" evidence="1">
    <location>
        <begin position="7"/>
        <end position="18"/>
    </location>
</feature>
<sequence length="221" mass="23657">MPRDQSRNQINNGLTYQKQVPKFLQNFGQPAPSRSPPPEHHPNYRGQQGAGRGGREGREAIPERPKEGQWAGGSDDEEAQSRRGRRRPENDSDDEWGEVFGGGGEEGPQVVVLKEGRHLTAEEVKRERRRAAGKASRSPSPVKDAGEPSGPPEVKSEKTKPSIIKATASSAKRKLVGTADPEPGQAGNNAKDGQSGGAAGPKKKKKAAKGLLSFNEAEGES</sequence>
<organism evidence="3 4">
    <name type="scientific">Papiliotrema laurentii</name>
    <name type="common">Cryptococcus laurentii</name>
    <dbReference type="NCBI Taxonomy" id="5418"/>
    <lineage>
        <taxon>Eukaryota</taxon>
        <taxon>Fungi</taxon>
        <taxon>Dikarya</taxon>
        <taxon>Basidiomycota</taxon>
        <taxon>Agaricomycotina</taxon>
        <taxon>Tremellomycetes</taxon>
        <taxon>Tremellales</taxon>
        <taxon>Rhynchogastremaceae</taxon>
        <taxon>Papiliotrema</taxon>
    </lineage>
</organism>
<dbReference type="Proteomes" id="UP001182556">
    <property type="component" value="Unassembled WGS sequence"/>
</dbReference>
<dbReference type="AlphaFoldDB" id="A0AAD9FPS2"/>
<keyword evidence="4" id="KW-1185">Reference proteome</keyword>
<proteinExistence type="predicted"/>